<gene>
    <name evidence="2" type="ORF">G3576_00045</name>
</gene>
<keyword evidence="1" id="KW-0472">Membrane</keyword>
<feature type="transmembrane region" description="Helical" evidence="1">
    <location>
        <begin position="65"/>
        <end position="83"/>
    </location>
</feature>
<accession>A0A6M1LDR2</accession>
<protein>
    <submittedName>
        <fullName evidence="2">Uncharacterized protein</fullName>
    </submittedName>
</protein>
<organism evidence="2 3">
    <name type="scientific">Falsiroseomonas algicola</name>
    <dbReference type="NCBI Taxonomy" id="2716930"/>
    <lineage>
        <taxon>Bacteria</taxon>
        <taxon>Pseudomonadati</taxon>
        <taxon>Pseudomonadota</taxon>
        <taxon>Alphaproteobacteria</taxon>
        <taxon>Acetobacterales</taxon>
        <taxon>Roseomonadaceae</taxon>
        <taxon>Falsiroseomonas</taxon>
    </lineage>
</organism>
<evidence type="ECO:0000313" key="3">
    <source>
        <dbReference type="Proteomes" id="UP000475385"/>
    </source>
</evidence>
<dbReference type="RefSeq" id="WP_164692294.1">
    <property type="nucleotide sequence ID" value="NZ_JAAIKB010000001.1"/>
</dbReference>
<keyword evidence="1" id="KW-0812">Transmembrane</keyword>
<keyword evidence="3" id="KW-1185">Reference proteome</keyword>
<name>A0A6M1LDR2_9PROT</name>
<dbReference type="AlphaFoldDB" id="A0A6M1LDR2"/>
<sequence>MGVAASLLGIVIWALHFGLVYGGQALACEVGRPSIVMPLVIGASVVALALLLVLAVVARRSRGGFLGGLAVGIAAFSALAVVWEAAPVLALPAC</sequence>
<feature type="transmembrane region" description="Helical" evidence="1">
    <location>
        <begin position="37"/>
        <end position="58"/>
    </location>
</feature>
<dbReference type="Proteomes" id="UP000475385">
    <property type="component" value="Unassembled WGS sequence"/>
</dbReference>
<evidence type="ECO:0000313" key="2">
    <source>
        <dbReference type="EMBL" id="NGM18386.1"/>
    </source>
</evidence>
<reference evidence="2 3" key="1">
    <citation type="submission" date="2020-03" db="EMBL/GenBank/DDBJ databases">
        <title>Roseomonas stagni sp. nov., isolated from pond water in Japan.</title>
        <authorList>
            <person name="Furuhata K."/>
            <person name="Miyamoto H."/>
            <person name="Goto K."/>
        </authorList>
    </citation>
    <scope>NUCLEOTIDE SEQUENCE [LARGE SCALE GENOMIC DNA]</scope>
    <source>
        <strain evidence="2 3">PeD5</strain>
    </source>
</reference>
<dbReference type="EMBL" id="JAAIKB010000001">
    <property type="protein sequence ID" value="NGM18386.1"/>
    <property type="molecule type" value="Genomic_DNA"/>
</dbReference>
<keyword evidence="1" id="KW-1133">Transmembrane helix</keyword>
<comment type="caution">
    <text evidence="2">The sequence shown here is derived from an EMBL/GenBank/DDBJ whole genome shotgun (WGS) entry which is preliminary data.</text>
</comment>
<evidence type="ECO:0000256" key="1">
    <source>
        <dbReference type="SAM" id="Phobius"/>
    </source>
</evidence>
<proteinExistence type="predicted"/>